<comment type="caution">
    <text evidence="2">The sequence shown here is derived from an EMBL/GenBank/DDBJ whole genome shotgun (WGS) entry which is preliminary data.</text>
</comment>
<dbReference type="AlphaFoldDB" id="A0A1Q9CWI2"/>
<evidence type="ECO:0000256" key="1">
    <source>
        <dbReference type="SAM" id="Coils"/>
    </source>
</evidence>
<protein>
    <submittedName>
        <fullName evidence="2">Uncharacterized protein</fullName>
    </submittedName>
</protein>
<feature type="coiled-coil region" evidence="1">
    <location>
        <begin position="72"/>
        <end position="113"/>
    </location>
</feature>
<evidence type="ECO:0000313" key="2">
    <source>
        <dbReference type="EMBL" id="OLP87281.1"/>
    </source>
</evidence>
<organism evidence="2 3">
    <name type="scientific">Symbiodinium microadriaticum</name>
    <name type="common">Dinoflagellate</name>
    <name type="synonym">Zooxanthella microadriatica</name>
    <dbReference type="NCBI Taxonomy" id="2951"/>
    <lineage>
        <taxon>Eukaryota</taxon>
        <taxon>Sar</taxon>
        <taxon>Alveolata</taxon>
        <taxon>Dinophyceae</taxon>
        <taxon>Suessiales</taxon>
        <taxon>Symbiodiniaceae</taxon>
        <taxon>Symbiodinium</taxon>
    </lineage>
</organism>
<dbReference type="Proteomes" id="UP000186817">
    <property type="component" value="Unassembled WGS sequence"/>
</dbReference>
<reference evidence="2 3" key="1">
    <citation type="submission" date="2016-02" db="EMBL/GenBank/DDBJ databases">
        <title>Genome analysis of coral dinoflagellate symbionts highlights evolutionary adaptations to a symbiotic lifestyle.</title>
        <authorList>
            <person name="Aranda M."/>
            <person name="Li Y."/>
            <person name="Liew Y.J."/>
            <person name="Baumgarten S."/>
            <person name="Simakov O."/>
            <person name="Wilson M."/>
            <person name="Piel J."/>
            <person name="Ashoor H."/>
            <person name="Bougouffa S."/>
            <person name="Bajic V.B."/>
            <person name="Ryu T."/>
            <person name="Ravasi T."/>
            <person name="Bayer T."/>
            <person name="Micklem G."/>
            <person name="Kim H."/>
            <person name="Bhak J."/>
            <person name="Lajeunesse T.C."/>
            <person name="Voolstra C.R."/>
        </authorList>
    </citation>
    <scope>NUCLEOTIDE SEQUENCE [LARGE SCALE GENOMIC DNA]</scope>
    <source>
        <strain evidence="2 3">CCMP2467</strain>
    </source>
</reference>
<gene>
    <name evidence="2" type="ORF">AK812_SmicGene31513</name>
</gene>
<evidence type="ECO:0000313" key="3">
    <source>
        <dbReference type="Proteomes" id="UP000186817"/>
    </source>
</evidence>
<dbReference type="OrthoDB" id="413598at2759"/>
<dbReference type="EMBL" id="LSRX01000869">
    <property type="protein sequence ID" value="OLP87281.1"/>
    <property type="molecule type" value="Genomic_DNA"/>
</dbReference>
<proteinExistence type="predicted"/>
<accession>A0A1Q9CWI2</accession>
<keyword evidence="3" id="KW-1185">Reference proteome</keyword>
<keyword evidence="1" id="KW-0175">Coiled coil</keyword>
<name>A0A1Q9CWI2_SYMMI</name>
<sequence length="279" mass="31204">MDEDWKGSQTCALQFLRVQFWAPLQRKAQMARPEAFEIWEAFETRPLSAGSSIPGVDGLPSRSMRRPRSSTRLQAEVEMNRAQAQLSELRKKLHAESREVERLQQCLDAANGEASHQRTLAQAAQVEIGKLHQRLAASEEAVQASQAAQDAAGRAAGDAERRLQAEIFELTARLRQVESGREMTQSDQIELKQRLEEKATYAATRAAEQGELAARAERRLMLSEPGASEGNLQHCLERNGSAVETRIADLIDLPLVLQKAHFSQLFDDPPRSRVSDLWP</sequence>